<feature type="chain" id="PRO_5045820069" evidence="8">
    <location>
        <begin position="22"/>
        <end position="411"/>
    </location>
</feature>
<evidence type="ECO:0000256" key="4">
    <source>
        <dbReference type="ARBA" id="ARBA00022692"/>
    </source>
</evidence>
<dbReference type="Gene3D" id="2.40.160.60">
    <property type="entry name" value="Outer membrane protein transport protein (OMPP1/FadL/TodX)"/>
    <property type="match status" value="1"/>
</dbReference>
<comment type="subcellular location">
    <subcellularLocation>
        <location evidence="1">Cell outer membrane</location>
        <topology evidence="1">Multi-pass membrane protein</topology>
    </subcellularLocation>
</comment>
<dbReference type="PANTHER" id="PTHR35093:SF8">
    <property type="entry name" value="OUTER MEMBRANE PROTEIN NMB0088-RELATED"/>
    <property type="match status" value="1"/>
</dbReference>
<comment type="similarity">
    <text evidence="2">Belongs to the OmpP1/FadL family.</text>
</comment>
<sequence>MKFLLKPLAVSIALVSMPSFAGGTVLSELGGLNASTAGAGSAAISEGAESAYSNPAAMSLVEKSTLTGSLQVFNLNVAYEDQGSTGNFAGTDSQLDADNAGSTLPLGSVYWVNPMSDKWAFGLAMASQGGSSVDYGDDWRGASLISSVDLVTLQVNASVSYKIDDQWAVGLGFVSEYASLLQTQSFTPNINSELEAASVEFGFNLGLHYTIDDSNMIGMSMRTRLEHTLEGDFNLDRSGNVESYDASLSMIAPSIIKVSGYHALNQEFALLWSADWQDWSKNQSSVLIFDDSGLQANVERNWEDTYSVALGMHYQVNPQWRFEFGVSYETSPLSDSAENISNQYPDLPVDDIYRVGTGFTYQSSEDFSINVFVEYIDMGAPEIYYEGLAGDLVGQYDLNSAVAGVTMNWQF</sequence>
<protein>
    <submittedName>
        <fullName evidence="9">Outer membrane protein transport protein</fullName>
    </submittedName>
</protein>
<evidence type="ECO:0000313" key="10">
    <source>
        <dbReference type="Proteomes" id="UP001529491"/>
    </source>
</evidence>
<keyword evidence="7" id="KW-0998">Cell outer membrane</keyword>
<name>A0ABZ0K4A2_9GAMM</name>
<dbReference type="Proteomes" id="UP001529491">
    <property type="component" value="Chromosome"/>
</dbReference>
<reference evidence="9 10" key="1">
    <citation type="submission" date="2023-10" db="EMBL/GenBank/DDBJ databases">
        <title>Complete genome sequence of Shewanella sp. DAU334.</title>
        <authorList>
            <person name="Lee Y.-S."/>
            <person name="Jeong H.-R."/>
            <person name="Hwang E.-J."/>
            <person name="Choi Y.-L."/>
            <person name="Kim G.-D."/>
        </authorList>
    </citation>
    <scope>NUCLEOTIDE SEQUENCE [LARGE SCALE GENOMIC DNA]</scope>
    <source>
        <strain evidence="9 10">DAU334</strain>
    </source>
</reference>
<evidence type="ECO:0000256" key="2">
    <source>
        <dbReference type="ARBA" id="ARBA00008163"/>
    </source>
</evidence>
<evidence type="ECO:0000256" key="8">
    <source>
        <dbReference type="SAM" id="SignalP"/>
    </source>
</evidence>
<gene>
    <name evidence="9" type="ORF">RGE70_08185</name>
</gene>
<organism evidence="9 10">
    <name type="scientific">Shewanella youngdeokensis</name>
    <dbReference type="NCBI Taxonomy" id="2999068"/>
    <lineage>
        <taxon>Bacteria</taxon>
        <taxon>Pseudomonadati</taxon>
        <taxon>Pseudomonadota</taxon>
        <taxon>Gammaproteobacteria</taxon>
        <taxon>Alteromonadales</taxon>
        <taxon>Shewanellaceae</taxon>
        <taxon>Shewanella</taxon>
    </lineage>
</organism>
<evidence type="ECO:0000256" key="1">
    <source>
        <dbReference type="ARBA" id="ARBA00004571"/>
    </source>
</evidence>
<dbReference type="SUPFAM" id="SSF56935">
    <property type="entry name" value="Porins"/>
    <property type="match status" value="1"/>
</dbReference>
<evidence type="ECO:0000256" key="3">
    <source>
        <dbReference type="ARBA" id="ARBA00022452"/>
    </source>
</evidence>
<dbReference type="Pfam" id="PF03349">
    <property type="entry name" value="Toluene_X"/>
    <property type="match status" value="1"/>
</dbReference>
<proteinExistence type="inferred from homology"/>
<keyword evidence="5 8" id="KW-0732">Signal</keyword>
<keyword evidence="6" id="KW-0472">Membrane</keyword>
<dbReference type="PANTHER" id="PTHR35093">
    <property type="entry name" value="OUTER MEMBRANE PROTEIN NMB0088-RELATED"/>
    <property type="match status" value="1"/>
</dbReference>
<keyword evidence="4" id="KW-0812">Transmembrane</keyword>
<keyword evidence="3" id="KW-1134">Transmembrane beta strand</keyword>
<evidence type="ECO:0000256" key="7">
    <source>
        <dbReference type="ARBA" id="ARBA00023237"/>
    </source>
</evidence>
<dbReference type="InterPro" id="IPR005017">
    <property type="entry name" value="OMPP1/FadL/TodX"/>
</dbReference>
<evidence type="ECO:0000256" key="6">
    <source>
        <dbReference type="ARBA" id="ARBA00023136"/>
    </source>
</evidence>
<evidence type="ECO:0000313" key="9">
    <source>
        <dbReference type="EMBL" id="WOT06715.1"/>
    </source>
</evidence>
<feature type="signal peptide" evidence="8">
    <location>
        <begin position="1"/>
        <end position="21"/>
    </location>
</feature>
<keyword evidence="10" id="KW-1185">Reference proteome</keyword>
<evidence type="ECO:0000256" key="5">
    <source>
        <dbReference type="ARBA" id="ARBA00022729"/>
    </source>
</evidence>
<dbReference type="RefSeq" id="WP_310470988.1">
    <property type="nucleotide sequence ID" value="NZ_CP136522.1"/>
</dbReference>
<dbReference type="EMBL" id="CP136522">
    <property type="protein sequence ID" value="WOT06715.1"/>
    <property type="molecule type" value="Genomic_DNA"/>
</dbReference>
<accession>A0ABZ0K4A2</accession>